<proteinExistence type="predicted"/>
<organism evidence="1 2">
    <name type="scientific">Eretmocerus hayati</name>
    <dbReference type="NCBI Taxonomy" id="131215"/>
    <lineage>
        <taxon>Eukaryota</taxon>
        <taxon>Metazoa</taxon>
        <taxon>Ecdysozoa</taxon>
        <taxon>Arthropoda</taxon>
        <taxon>Hexapoda</taxon>
        <taxon>Insecta</taxon>
        <taxon>Pterygota</taxon>
        <taxon>Neoptera</taxon>
        <taxon>Endopterygota</taxon>
        <taxon>Hymenoptera</taxon>
        <taxon>Apocrita</taxon>
        <taxon>Proctotrupomorpha</taxon>
        <taxon>Chalcidoidea</taxon>
        <taxon>Aphelinidae</taxon>
        <taxon>Aphelininae</taxon>
        <taxon>Eretmocerus</taxon>
    </lineage>
</organism>
<dbReference type="Proteomes" id="UP001239111">
    <property type="component" value="Chromosome 2"/>
</dbReference>
<accession>A0ACC2PD08</accession>
<evidence type="ECO:0000313" key="1">
    <source>
        <dbReference type="EMBL" id="KAJ8679650.1"/>
    </source>
</evidence>
<protein>
    <submittedName>
        <fullName evidence="1">Uncharacterized protein</fullName>
    </submittedName>
</protein>
<gene>
    <name evidence="1" type="ORF">QAD02_015437</name>
</gene>
<name>A0ACC2PD08_9HYME</name>
<comment type="caution">
    <text evidence="1">The sequence shown here is derived from an EMBL/GenBank/DDBJ whole genome shotgun (WGS) entry which is preliminary data.</text>
</comment>
<reference evidence="1" key="1">
    <citation type="submission" date="2023-04" db="EMBL/GenBank/DDBJ databases">
        <title>A chromosome-level genome assembly of the parasitoid wasp Eretmocerus hayati.</title>
        <authorList>
            <person name="Zhong Y."/>
            <person name="Liu S."/>
            <person name="Liu Y."/>
        </authorList>
    </citation>
    <scope>NUCLEOTIDE SEQUENCE</scope>
    <source>
        <strain evidence="1">ZJU_SS_LIU_2023</strain>
    </source>
</reference>
<evidence type="ECO:0000313" key="2">
    <source>
        <dbReference type="Proteomes" id="UP001239111"/>
    </source>
</evidence>
<dbReference type="EMBL" id="CM056742">
    <property type="protein sequence ID" value="KAJ8679650.1"/>
    <property type="molecule type" value="Genomic_DNA"/>
</dbReference>
<sequence>MALNRINSRCEKRREPPWTPSVASFTGGTLSHNSHGCIQQPQQHLATFQDSRKTQTLDPKNLANLKRGPNPAWNQAGRPLPVPNPTPNNWDIESRSQTNMNQFRSLVRNKQTGLSTRQVQGSDPNLYAVTEL</sequence>
<keyword evidence="2" id="KW-1185">Reference proteome</keyword>